<protein>
    <recommendedName>
        <fullName evidence="3">Pyridoxamine 5'-phosphate oxidase family protein</fullName>
    </recommendedName>
</protein>
<keyword evidence="2" id="KW-1185">Reference proteome</keyword>
<sequence length="132" mass="13809">MSKTVDMAALTRRAAEYGGLAYLITIGDNAQIHTSAVFPGIEAATVTVGGISRHTLANTGQNPNVTLVWPPADPDGYSLIVDGAARNSDDGVIHVTPSRAVLHRPALREGDPLVDSTCKSDCIDLWEAAAVS</sequence>
<comment type="caution">
    <text evidence="1">The sequence shown here is derived from an EMBL/GenBank/DDBJ whole genome shotgun (WGS) entry which is preliminary data.</text>
</comment>
<evidence type="ECO:0008006" key="3">
    <source>
        <dbReference type="Google" id="ProtNLM"/>
    </source>
</evidence>
<organism evidence="1 2">
    <name type="scientific">Microbacterium kribbense</name>
    <dbReference type="NCBI Taxonomy" id="433645"/>
    <lineage>
        <taxon>Bacteria</taxon>
        <taxon>Bacillati</taxon>
        <taxon>Actinomycetota</taxon>
        <taxon>Actinomycetes</taxon>
        <taxon>Micrococcales</taxon>
        <taxon>Microbacteriaceae</taxon>
        <taxon>Microbacterium</taxon>
    </lineage>
</organism>
<dbReference type="InterPro" id="IPR012349">
    <property type="entry name" value="Split_barrel_FMN-bd"/>
</dbReference>
<evidence type="ECO:0000313" key="1">
    <source>
        <dbReference type="EMBL" id="GAA3773941.1"/>
    </source>
</evidence>
<name>A0ABP7GRG6_9MICO</name>
<dbReference type="Gene3D" id="2.30.110.10">
    <property type="entry name" value="Electron Transport, Fmn-binding Protein, Chain A"/>
    <property type="match status" value="1"/>
</dbReference>
<reference evidence="2" key="1">
    <citation type="journal article" date="2019" name="Int. J. Syst. Evol. Microbiol.">
        <title>The Global Catalogue of Microorganisms (GCM) 10K type strain sequencing project: providing services to taxonomists for standard genome sequencing and annotation.</title>
        <authorList>
            <consortium name="The Broad Institute Genomics Platform"/>
            <consortium name="The Broad Institute Genome Sequencing Center for Infectious Disease"/>
            <person name="Wu L."/>
            <person name="Ma J."/>
        </authorList>
    </citation>
    <scope>NUCLEOTIDE SEQUENCE [LARGE SCALE GENOMIC DNA]</scope>
    <source>
        <strain evidence="2">JCM 16950</strain>
    </source>
</reference>
<evidence type="ECO:0000313" key="2">
    <source>
        <dbReference type="Proteomes" id="UP001500540"/>
    </source>
</evidence>
<proteinExistence type="predicted"/>
<dbReference type="Proteomes" id="UP001500540">
    <property type="component" value="Unassembled WGS sequence"/>
</dbReference>
<gene>
    <name evidence="1" type="ORF">GCM10022240_27230</name>
</gene>
<dbReference type="EMBL" id="BAABAF010000009">
    <property type="protein sequence ID" value="GAA3773941.1"/>
    <property type="molecule type" value="Genomic_DNA"/>
</dbReference>
<accession>A0ABP7GRG6</accession>
<dbReference type="RefSeq" id="WP_344784546.1">
    <property type="nucleotide sequence ID" value="NZ_BAABAF010000009.1"/>
</dbReference>